<dbReference type="InterPro" id="IPR036388">
    <property type="entry name" value="WH-like_DNA-bd_sf"/>
</dbReference>
<sequence length="440" mass="49716">MVESPPSLGRQVQLSFEMFTPLPDFGDISLRDYQETMQRPFFSLAKKRVKPIQYLSPNGQVSVHVSANPHYGMATIWDADIMIFFASYLNEQRQRSNNLSPTIRVHPADIMKLIRRDTSGRAYERMRDALDRLQATTIKTNICAKGKSREVTFSWIDSWTQLIDERRNKVLCIEVTLAKWFFDGVLDQKSVLTVDPAYFDLKGGIERWLYRAARKHAGGNGAEGFTIGFDTLLQKSGSEQTSAKFKASLLAIARADSLPELHLEVLDEKSAHPKLWMVMRKDWQGKAKPQQVLPAPSAAEPKREVVPATRTRSVKRLAETLIDPEDLVSPADMAALVASTANGFRVSSQGPKTLSPSPAPVSSAKPATRRRGNRAQDVIDQETYTAIRRDFPGWDLDVLMARFDNYIANNLTELPANYSKRFYFFMKSHHQRNKHTLPGS</sequence>
<reference evidence="2 3" key="1">
    <citation type="journal article" date="2013" name="Biodegradation">
        <title>Occurrence of 4-tert-butylphenol (4-t-BP) biodegradation in an aquatic sample caused by the presence of Spirodela polyrrhiza and isolation of a 4-t-BP-utilizing bacterium.</title>
        <authorList>
            <person name="Ogata Y."/>
            <person name="Toyama T."/>
            <person name="Yu N."/>
            <person name="Wang X."/>
            <person name="Sei K."/>
            <person name="Ike M."/>
        </authorList>
    </citation>
    <scope>NUCLEOTIDE SEQUENCE [LARGE SCALE GENOMIC DNA]</scope>
    <source>
        <strain evidence="2 3">OMI</strain>
    </source>
</reference>
<evidence type="ECO:0000313" key="3">
    <source>
        <dbReference type="Proteomes" id="UP000221538"/>
    </source>
</evidence>
<dbReference type="Proteomes" id="UP000221538">
    <property type="component" value="Unassembled WGS sequence"/>
</dbReference>
<organism evidence="2 3">
    <name type="scientific">Sphingobium fuliginis (strain ATCC 27551)</name>
    <dbReference type="NCBI Taxonomy" id="336203"/>
    <lineage>
        <taxon>Bacteria</taxon>
        <taxon>Pseudomonadati</taxon>
        <taxon>Pseudomonadota</taxon>
        <taxon>Alphaproteobacteria</taxon>
        <taxon>Sphingomonadales</taxon>
        <taxon>Sphingomonadaceae</taxon>
        <taxon>Sphingobium</taxon>
    </lineage>
</organism>
<dbReference type="Pfam" id="PF10134">
    <property type="entry name" value="RPA"/>
    <property type="match status" value="1"/>
</dbReference>
<dbReference type="Gene3D" id="1.10.10.10">
    <property type="entry name" value="Winged helix-like DNA-binding domain superfamily/Winged helix DNA-binding domain"/>
    <property type="match status" value="1"/>
</dbReference>
<evidence type="ECO:0000256" key="1">
    <source>
        <dbReference type="SAM" id="MobiDB-lite"/>
    </source>
</evidence>
<dbReference type="AlphaFoldDB" id="A0A292ZPA0"/>
<evidence type="ECO:0000313" key="2">
    <source>
        <dbReference type="EMBL" id="GAY24685.1"/>
    </source>
</evidence>
<comment type="caution">
    <text evidence="2">The sequence shown here is derived from an EMBL/GenBank/DDBJ whole genome shotgun (WGS) entry which is preliminary data.</text>
</comment>
<protein>
    <submittedName>
        <fullName evidence="2">Plasmid replication initiator protein</fullName>
    </submittedName>
</protein>
<accession>A0A292ZPA0</accession>
<feature type="region of interest" description="Disordered" evidence="1">
    <location>
        <begin position="346"/>
        <end position="377"/>
    </location>
</feature>
<dbReference type="EMBL" id="BEWI01000034">
    <property type="protein sequence ID" value="GAY24685.1"/>
    <property type="molecule type" value="Genomic_DNA"/>
</dbReference>
<dbReference type="InterPro" id="IPR018777">
    <property type="entry name" value="Replication_initiator_prot_A"/>
</dbReference>
<gene>
    <name evidence="2" type="ORF">SFOMI_5270</name>
</gene>
<name>A0A292ZPA0_SPHSA</name>
<reference evidence="2 3" key="2">
    <citation type="journal article" date="2013" name="Environ. Sci. Technol.">
        <title>The 4-tert-butylphenol-utilizing bacterium Sphingobium fuliginis OMI can degrade bisphenols via phenolic ring hydroxylation and meta-cleavage pathway.</title>
        <authorList>
            <person name="Ogata Y."/>
            <person name="Goda S."/>
            <person name="Toyama T."/>
            <person name="Sei K."/>
            <person name="Ike M."/>
        </authorList>
    </citation>
    <scope>NUCLEOTIDE SEQUENCE [LARGE SCALE GENOMIC DNA]</scope>
    <source>
        <strain evidence="2 3">OMI</strain>
    </source>
</reference>
<proteinExistence type="predicted"/>